<dbReference type="PROSITE" id="PS50268">
    <property type="entry name" value="CADHERIN_2"/>
    <property type="match status" value="2"/>
</dbReference>
<dbReference type="STRING" id="62324.A0A1Y9HEU9"/>
<evidence type="ECO:0000313" key="12">
    <source>
        <dbReference type="EnsemblMetazoa" id="AFUN016480-PA"/>
    </source>
</evidence>
<dbReference type="GO" id="GO:0005886">
    <property type="term" value="C:plasma membrane"/>
    <property type="evidence" value="ECO:0007669"/>
    <property type="project" value="InterPro"/>
</dbReference>
<evidence type="ECO:0000256" key="1">
    <source>
        <dbReference type="ARBA" id="ARBA00004370"/>
    </source>
</evidence>
<dbReference type="PANTHER" id="PTHR24026:SF137">
    <property type="entry name" value="CADHERIN-RELATED TUMOR SUPPRESSOR"/>
    <property type="match status" value="1"/>
</dbReference>
<evidence type="ECO:0000256" key="2">
    <source>
        <dbReference type="ARBA" id="ARBA00022692"/>
    </source>
</evidence>
<dbReference type="AlphaFoldDB" id="A0A1Y9HEU9"/>
<feature type="chain" id="PRO_5030038362" description="Cadherin domain-containing protein" evidence="10">
    <location>
        <begin position="18"/>
        <end position="815"/>
    </location>
</feature>
<evidence type="ECO:0000259" key="11">
    <source>
        <dbReference type="PROSITE" id="PS50268"/>
    </source>
</evidence>
<dbReference type="GO" id="GO:0007156">
    <property type="term" value="P:homophilic cell adhesion via plasma membrane adhesion molecules"/>
    <property type="evidence" value="ECO:0007669"/>
    <property type="project" value="InterPro"/>
</dbReference>
<evidence type="ECO:0000256" key="5">
    <source>
        <dbReference type="ARBA" id="ARBA00022989"/>
    </source>
</evidence>
<evidence type="ECO:0000256" key="7">
    <source>
        <dbReference type="PROSITE-ProRule" id="PRU00043"/>
    </source>
</evidence>
<accession>A0A1Y9HEU9</accession>
<keyword evidence="4 7" id="KW-0106">Calcium</keyword>
<keyword evidence="10" id="KW-0732">Signal</keyword>
<evidence type="ECO:0000256" key="6">
    <source>
        <dbReference type="ARBA" id="ARBA00023136"/>
    </source>
</evidence>
<dbReference type="SUPFAM" id="SSF49313">
    <property type="entry name" value="Cadherin-like"/>
    <property type="match status" value="2"/>
</dbReference>
<dbReference type="VEuPathDB" id="VectorBase:AFUN016480"/>
<name>A0A1Y9HEU9_ANOFN</name>
<evidence type="ECO:0000256" key="8">
    <source>
        <dbReference type="SAM" id="MobiDB-lite"/>
    </source>
</evidence>
<evidence type="ECO:0000256" key="9">
    <source>
        <dbReference type="SAM" id="Phobius"/>
    </source>
</evidence>
<dbReference type="PANTHER" id="PTHR24026">
    <property type="entry name" value="FAT ATYPICAL CADHERIN-RELATED"/>
    <property type="match status" value="1"/>
</dbReference>
<sequence>MLLLLSVVAICFRLYASQECSSPTFDFKSYLNPELLDLTTLPNTVIASFSVEYVQSATVQSQPNYIGSRINGTELQFFTTEAFAQYEEREIQQIIIIEVFYQCTSGSKEGLYRQFLKLANNHAPRFLQDAYEALVPLPLPKHFDLSPFLANGDGIMARDIDLINNTVTFSVSTNDYMLIESHAVKDDVKQFKAILRLKEQVLKMPNKLELTVTAVDAGVPPKSSKASVIIEPDLSIVYDDPPEFKETFINRTIEEDLLVQLELIPGTETNDVEYSVEGMDAKFFTQTVWTNNTGIDLRLTNLHTLPEAKTFLNVVVVARRSQLQKTSCVILLNIPPDSLPEPPSTTVEKVLSVLHLKEMSTHRDIFPLVIDSCTYSIQSQTPGEYFFIEETSLSAKAFDREDADLFAGLDFPQFWIVLKLACPIRSTIVAKSYNVSNRLGPMKDIEFSTDLTHLNIIVDDVNDNSPVFSFPTNNTRFAFPSPQLARKLLPERLLTVEASDLDEGINALIRYSLAMNDHFDIDPHTGDIIPLKSAFVHEESVTIEVFATDRDGAEDGNTSTMKLHVHKVTDDQLVALTVSDMDPDTLGRTLQEISVKEGIQMETVRSVFSVDGESPTLYSRSATATRYTTTAVAYAFKEDRLLSHDELKGILELLETNHTVKVSKMNELYDGSLTIIISDKTEIYPYIIITAFFGTLAVAMAAAAFYYRAKTRHSIVSDDSSTFPSRSSDVSDAIIVKNDHNVSSSTPPMEDHKISGVILTESVDNPRSLSDLLAISEDTENEDDKAEPTPPIHQERKKSIKFNENVERIEVFDDR</sequence>
<dbReference type="SMART" id="SM00112">
    <property type="entry name" value="CA"/>
    <property type="match status" value="2"/>
</dbReference>
<dbReference type="InterPro" id="IPR020894">
    <property type="entry name" value="Cadherin_CS"/>
</dbReference>
<dbReference type="CDD" id="cd11304">
    <property type="entry name" value="Cadherin_repeat"/>
    <property type="match status" value="1"/>
</dbReference>
<dbReference type="GO" id="GO:0005509">
    <property type="term" value="F:calcium ion binding"/>
    <property type="evidence" value="ECO:0007669"/>
    <property type="project" value="UniProtKB-UniRule"/>
</dbReference>
<evidence type="ECO:0000256" key="3">
    <source>
        <dbReference type="ARBA" id="ARBA00022737"/>
    </source>
</evidence>
<dbReference type="PROSITE" id="PS00232">
    <property type="entry name" value="CADHERIN_1"/>
    <property type="match status" value="1"/>
</dbReference>
<comment type="subcellular location">
    <subcellularLocation>
        <location evidence="1">Membrane</location>
    </subcellularLocation>
</comment>
<dbReference type="InterPro" id="IPR002126">
    <property type="entry name" value="Cadherin-like_dom"/>
</dbReference>
<dbReference type="EnsemblMetazoa" id="AFUN016480-RA">
    <property type="protein sequence ID" value="AFUN016480-PA"/>
    <property type="gene ID" value="AFUN016480"/>
</dbReference>
<dbReference type="VEuPathDB" id="VectorBase:AFUN2_000647"/>
<evidence type="ECO:0000256" key="10">
    <source>
        <dbReference type="SAM" id="SignalP"/>
    </source>
</evidence>
<keyword evidence="2 9" id="KW-0812">Transmembrane</keyword>
<keyword evidence="3" id="KW-0677">Repeat</keyword>
<dbReference type="Gene3D" id="2.60.40.60">
    <property type="entry name" value="Cadherins"/>
    <property type="match status" value="3"/>
</dbReference>
<dbReference type="InterPro" id="IPR015919">
    <property type="entry name" value="Cadherin-like_sf"/>
</dbReference>
<organism evidence="12">
    <name type="scientific">Anopheles funestus</name>
    <name type="common">African malaria mosquito</name>
    <dbReference type="NCBI Taxonomy" id="62324"/>
    <lineage>
        <taxon>Eukaryota</taxon>
        <taxon>Metazoa</taxon>
        <taxon>Ecdysozoa</taxon>
        <taxon>Arthropoda</taxon>
        <taxon>Hexapoda</taxon>
        <taxon>Insecta</taxon>
        <taxon>Pterygota</taxon>
        <taxon>Neoptera</taxon>
        <taxon>Endopterygota</taxon>
        <taxon>Diptera</taxon>
        <taxon>Nematocera</taxon>
        <taxon>Culicoidea</taxon>
        <taxon>Culicidae</taxon>
        <taxon>Anophelinae</taxon>
        <taxon>Anopheles</taxon>
    </lineage>
</organism>
<feature type="transmembrane region" description="Helical" evidence="9">
    <location>
        <begin position="683"/>
        <end position="707"/>
    </location>
</feature>
<keyword evidence="5 9" id="KW-1133">Transmembrane helix</keyword>
<feature type="domain" description="Cadherin" evidence="11">
    <location>
        <begin position="493"/>
        <end position="585"/>
    </location>
</feature>
<keyword evidence="6 9" id="KW-0472">Membrane</keyword>
<proteinExistence type="predicted"/>
<feature type="domain" description="Cadherin" evidence="11">
    <location>
        <begin position="374"/>
        <end position="468"/>
    </location>
</feature>
<feature type="signal peptide" evidence="10">
    <location>
        <begin position="1"/>
        <end position="17"/>
    </location>
</feature>
<evidence type="ECO:0000256" key="4">
    <source>
        <dbReference type="ARBA" id="ARBA00022837"/>
    </source>
</evidence>
<protein>
    <recommendedName>
        <fullName evidence="11">Cadherin domain-containing protein</fullName>
    </recommendedName>
</protein>
<reference evidence="12" key="1">
    <citation type="submission" date="2020-05" db="UniProtKB">
        <authorList>
            <consortium name="EnsemblMetazoa"/>
        </authorList>
    </citation>
    <scope>IDENTIFICATION</scope>
    <source>
        <strain evidence="12">FUMOZ</strain>
    </source>
</reference>
<feature type="region of interest" description="Disordered" evidence="8">
    <location>
        <begin position="774"/>
        <end position="796"/>
    </location>
</feature>